<dbReference type="InterPro" id="IPR050624">
    <property type="entry name" value="HTH-type_Tx_Regulator"/>
</dbReference>
<keyword evidence="5" id="KW-1185">Reference proteome</keyword>
<reference evidence="5" key="1">
    <citation type="submission" date="2017-09" db="EMBL/GenBank/DDBJ databases">
        <authorList>
            <person name="Varghese N."/>
            <person name="Submissions S."/>
        </authorList>
    </citation>
    <scope>NUCLEOTIDE SEQUENCE [LARGE SCALE GENOMIC DNA]</scope>
    <source>
        <strain evidence="5">DSM 2913</strain>
    </source>
</reference>
<organism evidence="4 5">
    <name type="scientific">Hydrogenobacter hydrogenophilus</name>
    <dbReference type="NCBI Taxonomy" id="35835"/>
    <lineage>
        <taxon>Bacteria</taxon>
        <taxon>Pseudomonadati</taxon>
        <taxon>Aquificota</taxon>
        <taxon>Aquificia</taxon>
        <taxon>Aquificales</taxon>
        <taxon>Aquificaceae</taxon>
        <taxon>Hydrogenobacter</taxon>
    </lineage>
</organism>
<dbReference type="GO" id="GO:0003677">
    <property type="term" value="F:DNA binding"/>
    <property type="evidence" value="ECO:0007669"/>
    <property type="project" value="UniProtKB-UniRule"/>
</dbReference>
<dbReference type="Proteomes" id="UP000218627">
    <property type="component" value="Unassembled WGS sequence"/>
</dbReference>
<dbReference type="Pfam" id="PF00440">
    <property type="entry name" value="TetR_N"/>
    <property type="match status" value="1"/>
</dbReference>
<dbReference type="EMBL" id="OBEN01000001">
    <property type="protein sequence ID" value="SNZ10798.1"/>
    <property type="molecule type" value="Genomic_DNA"/>
</dbReference>
<dbReference type="InterPro" id="IPR001647">
    <property type="entry name" value="HTH_TetR"/>
</dbReference>
<accession>A0A285NNL4</accession>
<dbReference type="PANTHER" id="PTHR43479:SF11">
    <property type="entry name" value="ACREF_ENVCD OPERON REPRESSOR-RELATED"/>
    <property type="match status" value="1"/>
</dbReference>
<proteinExistence type="predicted"/>
<evidence type="ECO:0000313" key="5">
    <source>
        <dbReference type="Proteomes" id="UP000218627"/>
    </source>
</evidence>
<evidence type="ECO:0000313" key="4">
    <source>
        <dbReference type="EMBL" id="SNZ10798.1"/>
    </source>
</evidence>
<evidence type="ECO:0000256" key="2">
    <source>
        <dbReference type="PROSITE-ProRule" id="PRU00335"/>
    </source>
</evidence>
<gene>
    <name evidence="4" type="ORF">SAMN06265353_0054</name>
</gene>
<dbReference type="PRINTS" id="PR00455">
    <property type="entry name" value="HTHTETR"/>
</dbReference>
<dbReference type="PROSITE" id="PS50977">
    <property type="entry name" value="HTH_TETR_2"/>
    <property type="match status" value="1"/>
</dbReference>
<dbReference type="InterPro" id="IPR036271">
    <property type="entry name" value="Tet_transcr_reg_TetR-rel_C_sf"/>
</dbReference>
<dbReference type="AlphaFoldDB" id="A0A285NNL4"/>
<evidence type="ECO:0000259" key="3">
    <source>
        <dbReference type="PROSITE" id="PS50977"/>
    </source>
</evidence>
<dbReference type="SUPFAM" id="SSF46689">
    <property type="entry name" value="Homeodomain-like"/>
    <property type="match status" value="1"/>
</dbReference>
<feature type="domain" description="HTH tetR-type" evidence="3">
    <location>
        <begin position="9"/>
        <end position="69"/>
    </location>
</feature>
<feature type="DNA-binding region" description="H-T-H motif" evidence="2">
    <location>
        <begin position="32"/>
        <end position="51"/>
    </location>
</feature>
<protein>
    <submittedName>
        <fullName evidence="4">Transcriptional regulator, TetR family</fullName>
    </submittedName>
</protein>
<dbReference type="PANTHER" id="PTHR43479">
    <property type="entry name" value="ACREF/ENVCD OPERON REPRESSOR-RELATED"/>
    <property type="match status" value="1"/>
</dbReference>
<evidence type="ECO:0000256" key="1">
    <source>
        <dbReference type="ARBA" id="ARBA00023125"/>
    </source>
</evidence>
<keyword evidence="1 2" id="KW-0238">DNA-binding</keyword>
<dbReference type="SUPFAM" id="SSF48498">
    <property type="entry name" value="Tetracyclin repressor-like, C-terminal domain"/>
    <property type="match status" value="1"/>
</dbReference>
<dbReference type="InterPro" id="IPR009057">
    <property type="entry name" value="Homeodomain-like_sf"/>
</dbReference>
<name>A0A285NNL4_9AQUI</name>
<dbReference type="Gene3D" id="1.10.357.10">
    <property type="entry name" value="Tetracycline Repressor, domain 2"/>
    <property type="match status" value="1"/>
</dbReference>
<sequence length="201" mass="23038">MMRKAILKEKKRLEIIRVACKLFSEKGYYNTTIPDIAQALGMSVGNLYNYFESKEELAKEIMITVSGWVAERLKKVNEREIPVKEKIYEFTKAFFEIALTEPELINYFLRVFLVNREVFKEGCEGFACVGEVITEVMILLSDGVEKGQLRNQSFFPAFTTIMGPLGGMVFLHNEGLLDKPLMEYSEEVAENIWNALKAPLD</sequence>